<dbReference type="Proteomes" id="UP000801492">
    <property type="component" value="Unassembled WGS sequence"/>
</dbReference>
<dbReference type="EMBL" id="VTPC01001134">
    <property type="protein sequence ID" value="KAF2902964.1"/>
    <property type="molecule type" value="Genomic_DNA"/>
</dbReference>
<comment type="caution">
    <text evidence="1">The sequence shown here is derived from an EMBL/GenBank/DDBJ whole genome shotgun (WGS) entry which is preliminary data.</text>
</comment>
<name>A0A8K0DBZ1_IGNLU</name>
<accession>A0A8K0DBZ1</accession>
<dbReference type="AlphaFoldDB" id="A0A8K0DBZ1"/>
<protein>
    <submittedName>
        <fullName evidence="1">Uncharacterized protein</fullName>
    </submittedName>
</protein>
<organism evidence="1 2">
    <name type="scientific">Ignelater luminosus</name>
    <name type="common">Cucubano</name>
    <name type="synonym">Pyrophorus luminosus</name>
    <dbReference type="NCBI Taxonomy" id="2038154"/>
    <lineage>
        <taxon>Eukaryota</taxon>
        <taxon>Metazoa</taxon>
        <taxon>Ecdysozoa</taxon>
        <taxon>Arthropoda</taxon>
        <taxon>Hexapoda</taxon>
        <taxon>Insecta</taxon>
        <taxon>Pterygota</taxon>
        <taxon>Neoptera</taxon>
        <taxon>Endopterygota</taxon>
        <taxon>Coleoptera</taxon>
        <taxon>Polyphaga</taxon>
        <taxon>Elateriformia</taxon>
        <taxon>Elateroidea</taxon>
        <taxon>Elateridae</taxon>
        <taxon>Agrypninae</taxon>
        <taxon>Pyrophorini</taxon>
        <taxon>Ignelater</taxon>
    </lineage>
</organism>
<reference evidence="1" key="1">
    <citation type="submission" date="2019-08" db="EMBL/GenBank/DDBJ databases">
        <title>The genome of the North American firefly Photinus pyralis.</title>
        <authorList>
            <consortium name="Photinus pyralis genome working group"/>
            <person name="Fallon T.R."/>
            <person name="Sander Lower S.E."/>
            <person name="Weng J.-K."/>
        </authorList>
    </citation>
    <scope>NUCLEOTIDE SEQUENCE</scope>
    <source>
        <strain evidence="1">TRF0915ILg1</strain>
        <tissue evidence="1">Whole body</tissue>
    </source>
</reference>
<evidence type="ECO:0000313" key="2">
    <source>
        <dbReference type="Proteomes" id="UP000801492"/>
    </source>
</evidence>
<gene>
    <name evidence="1" type="ORF">ILUMI_03222</name>
</gene>
<sequence length="122" mass="14423">MKLNERKRKTPKTDRQNSDVIPEWVITNNPNYSVMSEGAINRKWKEIKALNGEKSPYEILLLFFDDEMIIKYDVDEVEMNLDQPSSAHGRPFETSLPIDMEFDNIGYIIRRRDNCARKKCRL</sequence>
<proteinExistence type="predicted"/>
<evidence type="ECO:0000313" key="1">
    <source>
        <dbReference type="EMBL" id="KAF2902964.1"/>
    </source>
</evidence>
<keyword evidence="2" id="KW-1185">Reference proteome</keyword>